<sequence>MRKCNYLTYFFFCLSILVFSQNPPAIESISIENDEDETIEYYETDDYNDDYDEVSENTIITTPSREERGAIFYEQRNLDSKFKNDYKGKKYDYDRVVKQKEKVFNPPSFNFPTGIFKFLMYFILSVIVLLVVYYILKNAGGFRFGNEKNRIKINNSDEEQLENEEEISHHNFEQLIQKAKNNQEYRKAIRYYYLWVLQKLADKRLIQYNKEKTDYDYLVELGQNPIREDYSQTTYLYDYVWYGNFELNERQFGLAERIFQRTIQKIA</sequence>
<keyword evidence="2" id="KW-0732">Signal</keyword>
<dbReference type="Proteomes" id="UP001549146">
    <property type="component" value="Unassembled WGS sequence"/>
</dbReference>
<dbReference type="EMBL" id="JBEPMO010000007">
    <property type="protein sequence ID" value="MET3731967.1"/>
    <property type="molecule type" value="Genomic_DNA"/>
</dbReference>
<feature type="transmembrane region" description="Helical" evidence="1">
    <location>
        <begin position="115"/>
        <end position="136"/>
    </location>
</feature>
<dbReference type="RefSeq" id="WP_354508726.1">
    <property type="nucleotide sequence ID" value="NZ_JBEPMO010000007.1"/>
</dbReference>
<evidence type="ECO:0000256" key="1">
    <source>
        <dbReference type="SAM" id="Phobius"/>
    </source>
</evidence>
<evidence type="ECO:0000313" key="4">
    <source>
        <dbReference type="Proteomes" id="UP001549146"/>
    </source>
</evidence>
<keyword evidence="1" id="KW-0812">Transmembrane</keyword>
<organism evidence="3 4">
    <name type="scientific">Moheibacter stercoris</name>
    <dbReference type="NCBI Taxonomy" id="1628251"/>
    <lineage>
        <taxon>Bacteria</taxon>
        <taxon>Pseudomonadati</taxon>
        <taxon>Bacteroidota</taxon>
        <taxon>Flavobacteriia</taxon>
        <taxon>Flavobacteriales</taxon>
        <taxon>Weeksellaceae</taxon>
        <taxon>Moheibacter</taxon>
    </lineage>
</organism>
<evidence type="ECO:0000313" key="3">
    <source>
        <dbReference type="EMBL" id="MET3731967.1"/>
    </source>
</evidence>
<keyword evidence="1" id="KW-0472">Membrane</keyword>
<proteinExistence type="predicted"/>
<keyword evidence="4" id="KW-1185">Reference proteome</keyword>
<feature type="chain" id="PRO_5047104513" description="DUF4129 domain-containing protein" evidence="2">
    <location>
        <begin position="21"/>
        <end position="267"/>
    </location>
</feature>
<comment type="caution">
    <text evidence="3">The sequence shown here is derived from an EMBL/GenBank/DDBJ whole genome shotgun (WGS) entry which is preliminary data.</text>
</comment>
<reference evidence="3 4" key="1">
    <citation type="submission" date="2024-06" db="EMBL/GenBank/DDBJ databases">
        <title>Genomic Encyclopedia of Type Strains, Phase IV (KMG-IV): sequencing the most valuable type-strain genomes for metagenomic binning, comparative biology and taxonomic classification.</title>
        <authorList>
            <person name="Goeker M."/>
        </authorList>
    </citation>
    <scope>NUCLEOTIDE SEQUENCE [LARGE SCALE GENOMIC DNA]</scope>
    <source>
        <strain evidence="3 4">DSM 29388</strain>
    </source>
</reference>
<protein>
    <recommendedName>
        <fullName evidence="5">DUF4129 domain-containing protein</fullName>
    </recommendedName>
</protein>
<evidence type="ECO:0000256" key="2">
    <source>
        <dbReference type="SAM" id="SignalP"/>
    </source>
</evidence>
<evidence type="ECO:0008006" key="5">
    <source>
        <dbReference type="Google" id="ProtNLM"/>
    </source>
</evidence>
<accession>A0ABV2LTS7</accession>
<name>A0ABV2LTS7_9FLAO</name>
<keyword evidence="1" id="KW-1133">Transmembrane helix</keyword>
<feature type="signal peptide" evidence="2">
    <location>
        <begin position="1"/>
        <end position="20"/>
    </location>
</feature>
<gene>
    <name evidence="3" type="ORF">ABID46_001549</name>
</gene>